<organism evidence="4 5">
    <name type="scientific">Phytophthora infestans</name>
    <name type="common">Potato late blight agent</name>
    <name type="synonym">Botrytis infestans</name>
    <dbReference type="NCBI Taxonomy" id="4787"/>
    <lineage>
        <taxon>Eukaryota</taxon>
        <taxon>Sar</taxon>
        <taxon>Stramenopiles</taxon>
        <taxon>Oomycota</taxon>
        <taxon>Peronosporomycetes</taxon>
        <taxon>Peronosporales</taxon>
        <taxon>Peronosporaceae</taxon>
        <taxon>Phytophthora</taxon>
    </lineage>
</organism>
<feature type="domain" description="SWIM-type" evidence="3">
    <location>
        <begin position="63"/>
        <end position="95"/>
    </location>
</feature>
<sequence length="318" mass="36342">MNAQYDAEMNALSNTVSDHAVQLIKQQYDFALLSATKYRYYPMGPYIMMQYAANTEEDIQEEYMMNPHAWTCSCIFRVTRLLPCRHIIYYRKTIGCTDIVPESILHPRWVVKNYKQLRKETAEPVELPYEDRKIPNPSCGRAKSQNEKFNELLHIGKQVADVGATWGTTAHEKLKQELLKVFDAVRIGQCPRVTSTSHHHDNTELVSIEDNSFDSTPGSQFENVVQSETVLGHINMFEATTRDLSNQDIELQQREEEDVVCVDLNERAESRRDEESHSESRSATQSDTRAQPKTVQSSTQAVTSTSEHAEAPLDPEEP</sequence>
<dbReference type="AlphaFoldDB" id="A0A8S9UCU8"/>
<dbReference type="InterPro" id="IPR052579">
    <property type="entry name" value="Zinc_finger_SWIM"/>
</dbReference>
<dbReference type="PANTHER" id="PTHR31569:SF4">
    <property type="entry name" value="SWIM-TYPE DOMAIN-CONTAINING PROTEIN"/>
    <property type="match status" value="1"/>
</dbReference>
<evidence type="ECO:0000259" key="3">
    <source>
        <dbReference type="PROSITE" id="PS50966"/>
    </source>
</evidence>
<feature type="compositionally biased region" description="Basic and acidic residues" evidence="2">
    <location>
        <begin position="267"/>
        <end position="280"/>
    </location>
</feature>
<evidence type="ECO:0000313" key="5">
    <source>
        <dbReference type="Proteomes" id="UP000704712"/>
    </source>
</evidence>
<gene>
    <name evidence="4" type="ORF">GN958_ATG11882</name>
</gene>
<dbReference type="Proteomes" id="UP000704712">
    <property type="component" value="Unassembled WGS sequence"/>
</dbReference>
<dbReference type="GO" id="GO:0008270">
    <property type="term" value="F:zinc ion binding"/>
    <property type="evidence" value="ECO:0007669"/>
    <property type="project" value="UniProtKB-KW"/>
</dbReference>
<dbReference type="PANTHER" id="PTHR31569">
    <property type="entry name" value="SWIM-TYPE DOMAIN-CONTAINING PROTEIN"/>
    <property type="match status" value="1"/>
</dbReference>
<keyword evidence="1" id="KW-0479">Metal-binding</keyword>
<dbReference type="PROSITE" id="PS50966">
    <property type="entry name" value="ZF_SWIM"/>
    <property type="match status" value="1"/>
</dbReference>
<feature type="compositionally biased region" description="Low complexity" evidence="2">
    <location>
        <begin position="294"/>
        <end position="306"/>
    </location>
</feature>
<dbReference type="InterPro" id="IPR007527">
    <property type="entry name" value="Znf_SWIM"/>
</dbReference>
<evidence type="ECO:0000256" key="2">
    <source>
        <dbReference type="SAM" id="MobiDB-lite"/>
    </source>
</evidence>
<proteinExistence type="predicted"/>
<evidence type="ECO:0000313" key="4">
    <source>
        <dbReference type="EMBL" id="KAF4138925.1"/>
    </source>
</evidence>
<protein>
    <recommendedName>
        <fullName evidence="3">SWIM-type domain-containing protein</fullName>
    </recommendedName>
</protein>
<feature type="compositionally biased region" description="Polar residues" evidence="2">
    <location>
        <begin position="283"/>
        <end position="293"/>
    </location>
</feature>
<keyword evidence="1" id="KW-0862">Zinc</keyword>
<comment type="caution">
    <text evidence="4">The sequence shown here is derived from an EMBL/GenBank/DDBJ whole genome shotgun (WGS) entry which is preliminary data.</text>
</comment>
<reference evidence="4" key="1">
    <citation type="submission" date="2020-03" db="EMBL/GenBank/DDBJ databases">
        <title>Hybrid Assembly of Korean Phytophthora infestans isolates.</title>
        <authorList>
            <person name="Prokchorchik M."/>
            <person name="Lee Y."/>
            <person name="Seo J."/>
            <person name="Cho J.-H."/>
            <person name="Park Y.-E."/>
            <person name="Jang D.-C."/>
            <person name="Im J.-S."/>
            <person name="Choi J.-G."/>
            <person name="Park H.-J."/>
            <person name="Lee G.-B."/>
            <person name="Lee Y.-G."/>
            <person name="Hong S.-Y."/>
            <person name="Cho K."/>
            <person name="Sohn K.H."/>
        </authorList>
    </citation>
    <scope>NUCLEOTIDE SEQUENCE</scope>
    <source>
        <strain evidence="4">KR_2_A2</strain>
    </source>
</reference>
<keyword evidence="1" id="KW-0863">Zinc-finger</keyword>
<dbReference type="EMBL" id="JAACNO010001608">
    <property type="protein sequence ID" value="KAF4138925.1"/>
    <property type="molecule type" value="Genomic_DNA"/>
</dbReference>
<evidence type="ECO:0000256" key="1">
    <source>
        <dbReference type="PROSITE-ProRule" id="PRU00325"/>
    </source>
</evidence>
<accession>A0A8S9UCU8</accession>
<name>A0A8S9UCU8_PHYIN</name>
<feature type="region of interest" description="Disordered" evidence="2">
    <location>
        <begin position="267"/>
        <end position="318"/>
    </location>
</feature>